<accession>A0A5N5QCW5</accession>
<evidence type="ECO:0000313" key="2">
    <source>
        <dbReference type="Proteomes" id="UP000383932"/>
    </source>
</evidence>
<dbReference type="OrthoDB" id="3167300at2759"/>
<proteinExistence type="predicted"/>
<evidence type="ECO:0000313" key="1">
    <source>
        <dbReference type="EMBL" id="KAB5589504.1"/>
    </source>
</evidence>
<protein>
    <submittedName>
        <fullName evidence="1">Uncharacterized protein</fullName>
    </submittedName>
</protein>
<sequence length="353" mass="38926">MSTSSLMTLPCELVDKIAAHVVSVPGVLHGSEFISAKPRWWAIAGLASASRETRIVALRAWFRVFILRKEQDWEAFPFINLFVRELYVHSSALWPTTPADALLAFPALQAVHINAHNDVSLDPHSGYTYYTLLPSVPRGLKRLAITHAHGPDVERLVALARADCDLEELRLGRCTLFDFALQGCSYWPAFPHDHDAYFSDAGAVEYAESIAQDLAPLKKLRKVHLGVYLTPHKAISVHQHNHSSVPVSAPASVVPNVDSLLHPPPPHHLHLLQHPHHRAPLHSPSLWSSPCKACLEEFGPATEMAEHAASMVLGELVPGLEEISWGGYFALGAQGASVWHRTCTKGIDDWTTL</sequence>
<dbReference type="EMBL" id="SSOP01000261">
    <property type="protein sequence ID" value="KAB5589504.1"/>
    <property type="molecule type" value="Genomic_DNA"/>
</dbReference>
<comment type="caution">
    <text evidence="1">The sequence shown here is derived from an EMBL/GenBank/DDBJ whole genome shotgun (WGS) entry which is preliminary data.</text>
</comment>
<dbReference type="AlphaFoldDB" id="A0A5N5QCW5"/>
<gene>
    <name evidence="1" type="ORF">CTheo_7055</name>
</gene>
<organism evidence="1 2">
    <name type="scientific">Ceratobasidium theobromae</name>
    <dbReference type="NCBI Taxonomy" id="1582974"/>
    <lineage>
        <taxon>Eukaryota</taxon>
        <taxon>Fungi</taxon>
        <taxon>Dikarya</taxon>
        <taxon>Basidiomycota</taxon>
        <taxon>Agaricomycotina</taxon>
        <taxon>Agaricomycetes</taxon>
        <taxon>Cantharellales</taxon>
        <taxon>Ceratobasidiaceae</taxon>
        <taxon>Ceratobasidium</taxon>
    </lineage>
</organism>
<dbReference type="Proteomes" id="UP000383932">
    <property type="component" value="Unassembled WGS sequence"/>
</dbReference>
<keyword evidence="2" id="KW-1185">Reference proteome</keyword>
<reference evidence="1 2" key="1">
    <citation type="journal article" date="2019" name="Fungal Biol. Biotechnol.">
        <title>Draft genome sequence of fastidious pathogen Ceratobasidium theobromae, which causes vascular-streak dieback in Theobroma cacao.</title>
        <authorList>
            <person name="Ali S.S."/>
            <person name="Asman A."/>
            <person name="Shao J."/>
            <person name="Firmansyah A.P."/>
            <person name="Susilo A.W."/>
            <person name="Rosmana A."/>
            <person name="McMahon P."/>
            <person name="Junaid M."/>
            <person name="Guest D."/>
            <person name="Kheng T.Y."/>
            <person name="Meinhardt L.W."/>
            <person name="Bailey B.A."/>
        </authorList>
    </citation>
    <scope>NUCLEOTIDE SEQUENCE [LARGE SCALE GENOMIC DNA]</scope>
    <source>
        <strain evidence="1 2">CT2</strain>
    </source>
</reference>
<name>A0A5N5QCW5_9AGAM</name>